<protein>
    <submittedName>
        <fullName evidence="1">Uncharacterized protein</fullName>
    </submittedName>
</protein>
<gene>
    <name evidence="1" type="ORF">NX720_21580</name>
</gene>
<keyword evidence="2" id="KW-1185">Reference proteome</keyword>
<dbReference type="RefSeq" id="WP_262597408.1">
    <property type="nucleotide sequence ID" value="NZ_CP103300.1"/>
</dbReference>
<reference evidence="1" key="1">
    <citation type="submission" date="2022-10" db="EMBL/GenBank/DDBJ databases">
        <title>Completed Genome Sequence of two octocoral isolated bacterium, Endozoicomonas euniceicola EF212T and Endozoicomonas gorgoniicola PS125T.</title>
        <authorList>
            <person name="Chiou Y.-J."/>
            <person name="Chen Y.-H."/>
        </authorList>
    </citation>
    <scope>NUCLEOTIDE SEQUENCE</scope>
    <source>
        <strain evidence="1">EF212</strain>
    </source>
</reference>
<evidence type="ECO:0000313" key="2">
    <source>
        <dbReference type="Proteomes" id="UP001163255"/>
    </source>
</evidence>
<dbReference type="Proteomes" id="UP001163255">
    <property type="component" value="Chromosome"/>
</dbReference>
<proteinExistence type="predicted"/>
<organism evidence="1 2">
    <name type="scientific">Endozoicomonas euniceicola</name>
    <dbReference type="NCBI Taxonomy" id="1234143"/>
    <lineage>
        <taxon>Bacteria</taxon>
        <taxon>Pseudomonadati</taxon>
        <taxon>Pseudomonadota</taxon>
        <taxon>Gammaproteobacteria</taxon>
        <taxon>Oceanospirillales</taxon>
        <taxon>Endozoicomonadaceae</taxon>
        <taxon>Endozoicomonas</taxon>
    </lineage>
</organism>
<sequence length="196" mass="22932">MKVDFLISEKHPLLLKNIMGLQAKKKATGLREKYIEKNMANLEKTGLFPLIKANFDLESIVPFINGSVKILVNNDNKIIIPHVLSYQDWLDVAKATYPDEFQETYTLVRQRAVFKTIRHSMGIYDTAWQKLPEKCYGYICRRVVQMVCRHFPQLDTVAKSWLEQKSKVTDVDQFELDTDWVVGSDKFYWLPCELDH</sequence>
<evidence type="ECO:0000313" key="1">
    <source>
        <dbReference type="EMBL" id="UYM15411.1"/>
    </source>
</evidence>
<dbReference type="EMBL" id="CP103300">
    <property type="protein sequence ID" value="UYM15411.1"/>
    <property type="molecule type" value="Genomic_DNA"/>
</dbReference>
<accession>A0ABY6GRP7</accession>
<name>A0ABY6GRP7_9GAMM</name>